<evidence type="ECO:0000256" key="1">
    <source>
        <dbReference type="SAM" id="Coils"/>
    </source>
</evidence>
<feature type="region of interest" description="Disordered" evidence="2">
    <location>
        <begin position="25"/>
        <end position="64"/>
    </location>
</feature>
<comment type="caution">
    <text evidence="3">The sequence shown here is derived from an EMBL/GenBank/DDBJ whole genome shotgun (WGS) entry which is preliminary data.</text>
</comment>
<feature type="region of interest" description="Disordered" evidence="2">
    <location>
        <begin position="118"/>
        <end position="157"/>
    </location>
</feature>
<sequence length="217" mass="23486">MGNCCKGGSSSMVCAGDDWSDSLSLEDSPVGIEKAAPSQESRASFSKKRDFSPSSSSSSSSTITVKIKMTKKELEKLLKEVDTSRAIEEETYYMGNCCKGGSSSMVCAGDDWSDSLSLEDSPVGIEKAAPSQESRASFSKKRDFSPSSSSSSSSTITVKIKMTKKELEKLLKEVDTSRASLEQVMARLIGGSDDYSFMNNSHHQPWRPSLQSIPEVN</sequence>
<organism evidence="3 4">
    <name type="scientific">Punica granatum</name>
    <name type="common">Pomegranate</name>
    <dbReference type="NCBI Taxonomy" id="22663"/>
    <lineage>
        <taxon>Eukaryota</taxon>
        <taxon>Viridiplantae</taxon>
        <taxon>Streptophyta</taxon>
        <taxon>Embryophyta</taxon>
        <taxon>Tracheophyta</taxon>
        <taxon>Spermatophyta</taxon>
        <taxon>Magnoliopsida</taxon>
        <taxon>eudicotyledons</taxon>
        <taxon>Gunneridae</taxon>
        <taxon>Pentapetalae</taxon>
        <taxon>rosids</taxon>
        <taxon>malvids</taxon>
        <taxon>Myrtales</taxon>
        <taxon>Lythraceae</taxon>
        <taxon>Punica</taxon>
    </lineage>
</organism>
<keyword evidence="1" id="KW-0175">Coiled coil</keyword>
<dbReference type="Proteomes" id="UP000197138">
    <property type="component" value="Unassembled WGS sequence"/>
</dbReference>
<dbReference type="PANTHER" id="PTHR33647">
    <property type="entry name" value="OS01G0793900 PROTEIN"/>
    <property type="match status" value="1"/>
</dbReference>
<feature type="region of interest" description="Disordered" evidence="2">
    <location>
        <begin position="197"/>
        <end position="217"/>
    </location>
</feature>
<gene>
    <name evidence="3" type="ORF">CDL15_Pgr012935</name>
</gene>
<evidence type="ECO:0000313" key="4">
    <source>
        <dbReference type="Proteomes" id="UP000197138"/>
    </source>
</evidence>
<accession>A0A218XEU7</accession>
<dbReference type="PANTHER" id="PTHR33647:SF10">
    <property type="entry name" value="DUF4228 DOMAIN-CONTAINING PROTEIN"/>
    <property type="match status" value="1"/>
</dbReference>
<feature type="coiled-coil region" evidence="1">
    <location>
        <begin position="160"/>
        <end position="187"/>
    </location>
</feature>
<evidence type="ECO:0000256" key="2">
    <source>
        <dbReference type="SAM" id="MobiDB-lite"/>
    </source>
</evidence>
<reference evidence="4" key="1">
    <citation type="journal article" date="2017" name="Plant J.">
        <title>The pomegranate (Punica granatum L.) genome and the genomics of punicalagin biosynthesis.</title>
        <authorList>
            <person name="Qin G."/>
            <person name="Xu C."/>
            <person name="Ming R."/>
            <person name="Tang H."/>
            <person name="Guyot R."/>
            <person name="Kramer E.M."/>
            <person name="Hu Y."/>
            <person name="Yi X."/>
            <person name="Qi Y."/>
            <person name="Xu X."/>
            <person name="Gao Z."/>
            <person name="Pan H."/>
            <person name="Jian J."/>
            <person name="Tian Y."/>
            <person name="Yue Z."/>
            <person name="Xu Y."/>
        </authorList>
    </citation>
    <scope>NUCLEOTIDE SEQUENCE [LARGE SCALE GENOMIC DNA]</scope>
    <source>
        <strain evidence="4">cv. Dabenzi</strain>
    </source>
</reference>
<evidence type="ECO:0000313" key="3">
    <source>
        <dbReference type="EMBL" id="OWM83454.1"/>
    </source>
</evidence>
<dbReference type="AlphaFoldDB" id="A0A218XEU7"/>
<name>A0A218XEU7_PUNGR</name>
<feature type="compositionally biased region" description="Low complexity" evidence="2">
    <location>
        <begin position="52"/>
        <end position="61"/>
    </location>
</feature>
<dbReference type="EMBL" id="MTKT01001932">
    <property type="protein sequence ID" value="OWM83454.1"/>
    <property type="molecule type" value="Genomic_DNA"/>
</dbReference>
<protein>
    <submittedName>
        <fullName evidence="3">Uncharacterized protein</fullName>
    </submittedName>
</protein>
<feature type="compositionally biased region" description="Low complexity" evidence="2">
    <location>
        <begin position="145"/>
        <end position="154"/>
    </location>
</feature>
<proteinExistence type="predicted"/>